<comment type="cofactor">
    <cofactor evidence="1">
        <name>Zn(2+)</name>
        <dbReference type="ChEBI" id="CHEBI:29105"/>
    </cofactor>
</comment>
<keyword evidence="7" id="KW-0812">Transmembrane</keyword>
<comment type="caution">
    <text evidence="9">The sequence shown here is derived from an EMBL/GenBank/DDBJ whole genome shotgun (WGS) entry which is preliminary data.</text>
</comment>
<dbReference type="OrthoDB" id="9805070at2"/>
<gene>
    <name evidence="9" type="ORF">EDD54_0541</name>
</gene>
<name>A0A4R6RJR1_9HYPH</name>
<dbReference type="InterPro" id="IPR011055">
    <property type="entry name" value="Dup_hybrid_motif"/>
</dbReference>
<evidence type="ECO:0000313" key="10">
    <source>
        <dbReference type="Proteomes" id="UP000294547"/>
    </source>
</evidence>
<keyword evidence="7" id="KW-0472">Membrane</keyword>
<keyword evidence="5" id="KW-0862">Zinc</keyword>
<dbReference type="GO" id="GO:0004222">
    <property type="term" value="F:metalloendopeptidase activity"/>
    <property type="evidence" value="ECO:0007669"/>
    <property type="project" value="TreeGrafter"/>
</dbReference>
<keyword evidence="7" id="KW-1133">Transmembrane helix</keyword>
<dbReference type="GO" id="GO:0006508">
    <property type="term" value="P:proteolysis"/>
    <property type="evidence" value="ECO:0007669"/>
    <property type="project" value="UniProtKB-KW"/>
</dbReference>
<dbReference type="InterPro" id="IPR016047">
    <property type="entry name" value="M23ase_b-sheet_dom"/>
</dbReference>
<evidence type="ECO:0000256" key="2">
    <source>
        <dbReference type="ARBA" id="ARBA00022670"/>
    </source>
</evidence>
<dbReference type="PANTHER" id="PTHR21666:SF288">
    <property type="entry name" value="CELL DIVISION PROTEIN YTFB"/>
    <property type="match status" value="1"/>
</dbReference>
<dbReference type="InterPro" id="IPR050570">
    <property type="entry name" value="Cell_wall_metabolism_enzyme"/>
</dbReference>
<evidence type="ECO:0000256" key="1">
    <source>
        <dbReference type="ARBA" id="ARBA00001947"/>
    </source>
</evidence>
<dbReference type="CDD" id="cd12797">
    <property type="entry name" value="M23_peptidase"/>
    <property type="match status" value="1"/>
</dbReference>
<reference evidence="9 10" key="1">
    <citation type="submission" date="2019-03" db="EMBL/GenBank/DDBJ databases">
        <title>Genomic Encyclopedia of Type Strains, Phase IV (KMG-IV): sequencing the most valuable type-strain genomes for metagenomic binning, comparative biology and taxonomic classification.</title>
        <authorList>
            <person name="Goeker M."/>
        </authorList>
    </citation>
    <scope>NUCLEOTIDE SEQUENCE [LARGE SCALE GENOMIC DNA]</scope>
    <source>
        <strain evidence="9 10">DSM 102969</strain>
    </source>
</reference>
<keyword evidence="4 9" id="KW-0378">Hydrolase</keyword>
<feature type="domain" description="M23ase beta-sheet core" evidence="8">
    <location>
        <begin position="318"/>
        <end position="412"/>
    </location>
</feature>
<proteinExistence type="predicted"/>
<dbReference type="FunFam" id="2.70.70.10:FF:000006">
    <property type="entry name" value="M23 family peptidase"/>
    <property type="match status" value="1"/>
</dbReference>
<dbReference type="Pfam" id="PF01551">
    <property type="entry name" value="Peptidase_M23"/>
    <property type="match status" value="1"/>
</dbReference>
<organism evidence="9 10">
    <name type="scientific">Oharaeibacter diazotrophicus</name>
    <dbReference type="NCBI Taxonomy" id="1920512"/>
    <lineage>
        <taxon>Bacteria</taxon>
        <taxon>Pseudomonadati</taxon>
        <taxon>Pseudomonadota</taxon>
        <taxon>Alphaproteobacteria</taxon>
        <taxon>Hyphomicrobiales</taxon>
        <taxon>Pleomorphomonadaceae</taxon>
        <taxon>Oharaeibacter</taxon>
    </lineage>
</organism>
<keyword evidence="3" id="KW-0479">Metal-binding</keyword>
<dbReference type="RefSeq" id="WP_126536819.1">
    <property type="nucleotide sequence ID" value="NZ_BSPM01000008.1"/>
</dbReference>
<evidence type="ECO:0000256" key="7">
    <source>
        <dbReference type="SAM" id="Phobius"/>
    </source>
</evidence>
<sequence length="427" mass="44486">MARARDEDRYRKRAPVRRIVLISGDATRTFTVRPWVAATVATLGAALSVAFLGATAYLVFRDDLIDTVLARNADLQQAYEDRIASLRAEIDKIASRQILDQVAYDEKVERLLSAQRSLGDRQRAVSELIEKARASGLIGDDDHADAGSTAPAALGYAPSAEASAAASFRGLEADPIVTGSAAPLTDSEGKVDVAAVGAEIAALDAAQARTVRTIAAAAEARADEVIRVVGRLGVTLAVAAPTKADASDALDAVGGPFVPLGSAEALASAMADASQAFDTLGKVRGAVARLPLVVPIEGADRTSNFGSRTDPFLGSVAFHAGIDFRSPSGKAVEATAPGRVVNAGPTGGYGNMVEIDHGRGLSTRYAHLSQIDVEVGQEVRRGTVIGEVGSTGRSTGPHLHYETRVNGIAVNPETYLSAGDRIRAILR</sequence>
<protein>
    <submittedName>
        <fullName evidence="9">Murein DD-endopeptidase MepM/ murein hydrolase activator NlpD</fullName>
    </submittedName>
</protein>
<evidence type="ECO:0000256" key="4">
    <source>
        <dbReference type="ARBA" id="ARBA00022801"/>
    </source>
</evidence>
<feature type="transmembrane region" description="Helical" evidence="7">
    <location>
        <begin position="35"/>
        <end position="60"/>
    </location>
</feature>
<dbReference type="GO" id="GO:0046872">
    <property type="term" value="F:metal ion binding"/>
    <property type="evidence" value="ECO:0007669"/>
    <property type="project" value="UniProtKB-KW"/>
</dbReference>
<dbReference type="Proteomes" id="UP000294547">
    <property type="component" value="Unassembled WGS sequence"/>
</dbReference>
<dbReference type="PANTHER" id="PTHR21666">
    <property type="entry name" value="PEPTIDASE-RELATED"/>
    <property type="match status" value="1"/>
</dbReference>
<dbReference type="AlphaFoldDB" id="A0A4R6RJR1"/>
<evidence type="ECO:0000256" key="6">
    <source>
        <dbReference type="ARBA" id="ARBA00023049"/>
    </source>
</evidence>
<accession>A0A4R6RJR1</accession>
<dbReference type="Gene3D" id="2.70.70.10">
    <property type="entry name" value="Glucose Permease (Domain IIA)"/>
    <property type="match status" value="1"/>
</dbReference>
<dbReference type="EMBL" id="SNXY01000006">
    <property type="protein sequence ID" value="TDP86662.1"/>
    <property type="molecule type" value="Genomic_DNA"/>
</dbReference>
<dbReference type="SUPFAM" id="SSF51261">
    <property type="entry name" value="Duplicated hybrid motif"/>
    <property type="match status" value="1"/>
</dbReference>
<evidence type="ECO:0000259" key="8">
    <source>
        <dbReference type="Pfam" id="PF01551"/>
    </source>
</evidence>
<keyword evidence="10" id="KW-1185">Reference proteome</keyword>
<evidence type="ECO:0000313" key="9">
    <source>
        <dbReference type="EMBL" id="TDP86662.1"/>
    </source>
</evidence>
<evidence type="ECO:0000256" key="3">
    <source>
        <dbReference type="ARBA" id="ARBA00022723"/>
    </source>
</evidence>
<evidence type="ECO:0000256" key="5">
    <source>
        <dbReference type="ARBA" id="ARBA00022833"/>
    </source>
</evidence>
<keyword evidence="2" id="KW-0645">Protease</keyword>
<keyword evidence="6" id="KW-0482">Metalloprotease</keyword>